<feature type="compositionally biased region" description="Basic and acidic residues" evidence="7">
    <location>
        <begin position="204"/>
        <end position="227"/>
    </location>
</feature>
<feature type="compositionally biased region" description="Polar residues" evidence="7">
    <location>
        <begin position="711"/>
        <end position="731"/>
    </location>
</feature>
<feature type="compositionally biased region" description="Polar residues" evidence="7">
    <location>
        <begin position="390"/>
        <end position="399"/>
    </location>
</feature>
<dbReference type="PROSITE" id="PS50143">
    <property type="entry name" value="BIR_REPEAT_2"/>
    <property type="match status" value="2"/>
</dbReference>
<evidence type="ECO:0000256" key="8">
    <source>
        <dbReference type="SAM" id="SignalP"/>
    </source>
</evidence>
<evidence type="ECO:0000256" key="3">
    <source>
        <dbReference type="ARBA" id="ARBA00022723"/>
    </source>
</evidence>
<protein>
    <submittedName>
        <fullName evidence="11 12">Uncharacterized protein LOC111100407 isoform X1</fullName>
    </submittedName>
</protein>
<keyword evidence="5" id="KW-0862">Zinc</keyword>
<keyword evidence="2" id="KW-0053">Apoptosis</keyword>
<feature type="region of interest" description="Disordered" evidence="7">
    <location>
        <begin position="606"/>
        <end position="644"/>
    </location>
</feature>
<dbReference type="CDD" id="cd00022">
    <property type="entry name" value="BIR"/>
    <property type="match status" value="1"/>
</dbReference>
<evidence type="ECO:0000313" key="15">
    <source>
        <dbReference type="RefSeq" id="XP_022287970.1"/>
    </source>
</evidence>
<keyword evidence="10" id="KW-1185">Reference proteome</keyword>
<dbReference type="KEGG" id="cvn:111100407"/>
<dbReference type="SMART" id="SM00238">
    <property type="entry name" value="BIR"/>
    <property type="match status" value="2"/>
</dbReference>
<evidence type="ECO:0000256" key="4">
    <source>
        <dbReference type="ARBA" id="ARBA00022771"/>
    </source>
</evidence>
<reference evidence="11 12" key="1">
    <citation type="submission" date="2025-04" db="UniProtKB">
        <authorList>
            <consortium name="RefSeq"/>
        </authorList>
    </citation>
    <scope>IDENTIFICATION</scope>
    <source>
        <tissue evidence="11 12">Whole sample</tissue>
    </source>
</reference>
<dbReference type="RefSeq" id="XP_022287967.1">
    <property type="nucleotide sequence ID" value="XM_022432259.1"/>
</dbReference>
<feature type="region of interest" description="Disordered" evidence="7">
    <location>
        <begin position="433"/>
        <end position="457"/>
    </location>
</feature>
<feature type="region of interest" description="Disordered" evidence="7">
    <location>
        <begin position="203"/>
        <end position="228"/>
    </location>
</feature>
<dbReference type="RefSeq" id="XP_022287970.1">
    <property type="nucleotide sequence ID" value="XM_022432262.1"/>
</dbReference>
<dbReference type="Pfam" id="PF00653">
    <property type="entry name" value="BIR"/>
    <property type="match status" value="2"/>
</dbReference>
<feature type="compositionally biased region" description="Low complexity" evidence="7">
    <location>
        <begin position="478"/>
        <end position="492"/>
    </location>
</feature>
<dbReference type="InterPro" id="IPR001841">
    <property type="entry name" value="Znf_RING"/>
</dbReference>
<feature type="compositionally biased region" description="Low complexity" evidence="7">
    <location>
        <begin position="615"/>
        <end position="629"/>
    </location>
</feature>
<dbReference type="InterPro" id="IPR050784">
    <property type="entry name" value="IAP"/>
</dbReference>
<name>A0A8B8A936_CRAVI</name>
<dbReference type="GO" id="GO:0005737">
    <property type="term" value="C:cytoplasm"/>
    <property type="evidence" value="ECO:0007669"/>
    <property type="project" value="TreeGrafter"/>
</dbReference>
<feature type="region of interest" description="Disordered" evidence="7">
    <location>
        <begin position="283"/>
        <end position="333"/>
    </location>
</feature>
<dbReference type="PANTHER" id="PTHR10044:SF139">
    <property type="entry name" value="DEATH-ASSOCIATED INHIBITOR OF APOPTOSIS 2"/>
    <property type="match status" value="1"/>
</dbReference>
<dbReference type="RefSeq" id="XP_022287969.1">
    <property type="nucleotide sequence ID" value="XM_022432261.1"/>
</dbReference>
<evidence type="ECO:0000256" key="5">
    <source>
        <dbReference type="ARBA" id="ARBA00022833"/>
    </source>
</evidence>
<feature type="chain" id="PRO_5044665810" evidence="8">
    <location>
        <begin position="22"/>
        <end position="818"/>
    </location>
</feature>
<proteinExistence type="inferred from homology"/>
<dbReference type="OrthoDB" id="4034597at2759"/>
<dbReference type="Gene3D" id="3.30.40.10">
    <property type="entry name" value="Zinc/RING finger domain, C3HC4 (zinc finger)"/>
    <property type="match status" value="1"/>
</dbReference>
<dbReference type="GO" id="GO:0005634">
    <property type="term" value="C:nucleus"/>
    <property type="evidence" value="ECO:0007669"/>
    <property type="project" value="TreeGrafter"/>
</dbReference>
<dbReference type="InterPro" id="IPR001370">
    <property type="entry name" value="BIR_rpt"/>
</dbReference>
<keyword evidence="3" id="KW-0479">Metal-binding</keyword>
<evidence type="ECO:0000313" key="12">
    <source>
        <dbReference type="RefSeq" id="XP_022287966.1"/>
    </source>
</evidence>
<evidence type="ECO:0000313" key="13">
    <source>
        <dbReference type="RefSeq" id="XP_022287967.1"/>
    </source>
</evidence>
<evidence type="ECO:0000256" key="7">
    <source>
        <dbReference type="SAM" id="MobiDB-lite"/>
    </source>
</evidence>
<dbReference type="PANTHER" id="PTHR10044">
    <property type="entry name" value="INHIBITOR OF APOPTOSIS"/>
    <property type="match status" value="1"/>
</dbReference>
<evidence type="ECO:0000313" key="17">
    <source>
        <dbReference type="RefSeq" id="XP_022287972.1"/>
    </source>
</evidence>
<dbReference type="SUPFAM" id="SSF57924">
    <property type="entry name" value="Inhibitor of apoptosis (IAP) repeat"/>
    <property type="match status" value="2"/>
</dbReference>
<evidence type="ECO:0000313" key="10">
    <source>
        <dbReference type="Proteomes" id="UP000694844"/>
    </source>
</evidence>
<sequence length="818" mass="92546">MELFTFLRNLILRFLIVLVIRVNTRRQFNHFSKADYKPKLLVVFQKRRRKLQNKIQSNVCKNISVFENPFKTLHCYATIIPPLFGEDSNVASNLDVLRNGLLEIYVEEENDGANQSLVEQLRIEQFRWEVSQNDYTNLLSDLNYRIATFKMYYTHISALKLARNGWYYCTLCHETRCYVCGEKKAHWSCDDQPDQCHSRGCRMGGDRTQEETVTRPEEDSIRERNAEQVDSPLYSVERPVCGIQEEDDSINAIQVHLYVPNRSVAGSTTTFTDTDTAVNVVAATDDEDDAAAAAVDDGDNDDDDDDDDDDDPQIQNQTNQQETNSRPTKSKIGKVFSEHDQSANVMRSQELATNTKEGNCKNRNNLGKYHEPDSIIRIFQDRSNNISTIQEQPSQSSNPRLIDQNHHQRSPFSENLELESFRKEEREFALTEDILISDPQGTQSASLSQDTFNGNHNNRQTQLVSLKLSSTAVEDNRTPSVTNSPPSSVVSATQRNEAQLEALKRDPMGINFDRPKYPTYAVLAVRISSFTAWPASMTQTPRDMAIAGFFFAGYGDYTRCFFCGGGLRNWEPGDDPWVEHARWFPKCAFVRQNRGQDFIDLVQRRAAEQEEQRNEQGTGNTQNTTNSGEELSEQASEEKVMRSPAVTTIKEMGYSEDRIKAAIFTLKQRLPRGKHKVSAHDILEVIFELNQSKSSSPINQSESIAENSAIDTGQSNSVMENSAYNSGGHSNLSEEQKLQSANDPDSSEAANSELTSLKMENSSLKDQILCKICMEKNVSIAFLPCGHLACCEDCSPAMRKCPICRQFVRGTVKIFSFD</sequence>
<dbReference type="GO" id="GO:0008270">
    <property type="term" value="F:zinc ion binding"/>
    <property type="evidence" value="ECO:0007669"/>
    <property type="project" value="UniProtKB-KW"/>
</dbReference>
<feature type="compositionally biased region" description="Polar residues" evidence="7">
    <location>
        <begin position="439"/>
        <end position="457"/>
    </location>
</feature>
<dbReference type="FunFam" id="1.10.1170.10:FF:000002">
    <property type="entry name" value="Baculoviral IAP repeat containing 7"/>
    <property type="match status" value="1"/>
</dbReference>
<dbReference type="CDD" id="cd16713">
    <property type="entry name" value="RING-HC_BIRC2_3_7"/>
    <property type="match status" value="1"/>
</dbReference>
<feature type="region of interest" description="Disordered" evidence="7">
    <location>
        <begin position="711"/>
        <end position="752"/>
    </location>
</feature>
<dbReference type="Pfam" id="PF13920">
    <property type="entry name" value="zf-C3HC4_3"/>
    <property type="match status" value="1"/>
</dbReference>
<dbReference type="AlphaFoldDB" id="A0A8B8A936"/>
<feature type="signal peptide" evidence="8">
    <location>
        <begin position="1"/>
        <end position="21"/>
    </location>
</feature>
<dbReference type="RefSeq" id="XP_022287971.1">
    <property type="nucleotide sequence ID" value="XM_022432263.1"/>
</dbReference>
<dbReference type="GO" id="GO:0061630">
    <property type="term" value="F:ubiquitin protein ligase activity"/>
    <property type="evidence" value="ECO:0007669"/>
    <property type="project" value="TreeGrafter"/>
</dbReference>
<evidence type="ECO:0000256" key="6">
    <source>
        <dbReference type="PROSITE-ProRule" id="PRU00175"/>
    </source>
</evidence>
<dbReference type="RefSeq" id="XP_022287966.1">
    <property type="nucleotide sequence ID" value="XM_022432258.1"/>
</dbReference>
<dbReference type="Proteomes" id="UP000694844">
    <property type="component" value="Chromosome 6"/>
</dbReference>
<accession>A0A8B8A936</accession>
<evidence type="ECO:0000313" key="14">
    <source>
        <dbReference type="RefSeq" id="XP_022287969.1"/>
    </source>
</evidence>
<dbReference type="GO" id="GO:0006915">
    <property type="term" value="P:apoptotic process"/>
    <property type="evidence" value="ECO:0007669"/>
    <property type="project" value="UniProtKB-KW"/>
</dbReference>
<evidence type="ECO:0000256" key="1">
    <source>
        <dbReference type="ARBA" id="ARBA00006672"/>
    </source>
</evidence>
<evidence type="ECO:0000313" key="16">
    <source>
        <dbReference type="RefSeq" id="XP_022287971.1"/>
    </source>
</evidence>
<dbReference type="GO" id="GO:0031398">
    <property type="term" value="P:positive regulation of protein ubiquitination"/>
    <property type="evidence" value="ECO:0007669"/>
    <property type="project" value="TreeGrafter"/>
</dbReference>
<dbReference type="GeneID" id="111100407"/>
<dbReference type="SMART" id="SM00184">
    <property type="entry name" value="RING"/>
    <property type="match status" value="1"/>
</dbReference>
<evidence type="ECO:0000256" key="2">
    <source>
        <dbReference type="ARBA" id="ARBA00022703"/>
    </source>
</evidence>
<dbReference type="Gene3D" id="1.10.1170.10">
    <property type="entry name" value="Inhibitor Of Apoptosis Protein (2mihbC-IAP-1), Chain A"/>
    <property type="match status" value="2"/>
</dbReference>
<feature type="region of interest" description="Disordered" evidence="7">
    <location>
        <begin position="390"/>
        <end position="415"/>
    </location>
</feature>
<feature type="region of interest" description="Disordered" evidence="7">
    <location>
        <begin position="469"/>
        <end position="492"/>
    </location>
</feature>
<feature type="compositionally biased region" description="Low complexity" evidence="7">
    <location>
        <begin position="313"/>
        <end position="324"/>
    </location>
</feature>
<dbReference type="RefSeq" id="XP_022287965.1">
    <property type="nucleotide sequence ID" value="XM_022432257.1"/>
</dbReference>
<evidence type="ECO:0000259" key="9">
    <source>
        <dbReference type="PROSITE" id="PS50089"/>
    </source>
</evidence>
<dbReference type="GO" id="GO:0043027">
    <property type="term" value="F:cysteine-type endopeptidase inhibitor activity involved in apoptotic process"/>
    <property type="evidence" value="ECO:0007669"/>
    <property type="project" value="TreeGrafter"/>
</dbReference>
<organism evidence="10 12">
    <name type="scientific">Crassostrea virginica</name>
    <name type="common">Eastern oyster</name>
    <dbReference type="NCBI Taxonomy" id="6565"/>
    <lineage>
        <taxon>Eukaryota</taxon>
        <taxon>Metazoa</taxon>
        <taxon>Spiralia</taxon>
        <taxon>Lophotrochozoa</taxon>
        <taxon>Mollusca</taxon>
        <taxon>Bivalvia</taxon>
        <taxon>Autobranchia</taxon>
        <taxon>Pteriomorphia</taxon>
        <taxon>Ostreida</taxon>
        <taxon>Ostreoidea</taxon>
        <taxon>Ostreidae</taxon>
        <taxon>Crassostrea</taxon>
    </lineage>
</organism>
<feature type="domain" description="RING-type" evidence="9">
    <location>
        <begin position="770"/>
        <end position="805"/>
    </location>
</feature>
<feature type="compositionally biased region" description="Polar residues" evidence="7">
    <location>
        <begin position="738"/>
        <end position="752"/>
    </location>
</feature>
<evidence type="ECO:0000313" key="11">
    <source>
        <dbReference type="RefSeq" id="XP_022287965.1"/>
    </source>
</evidence>
<keyword evidence="8" id="KW-0732">Signal</keyword>
<gene>
    <name evidence="11 12 13 14 15 16 17" type="primary">LOC111100407</name>
</gene>
<dbReference type="PROSITE" id="PS50089">
    <property type="entry name" value="ZF_RING_2"/>
    <property type="match status" value="1"/>
</dbReference>
<dbReference type="GO" id="GO:0043066">
    <property type="term" value="P:negative regulation of apoptotic process"/>
    <property type="evidence" value="ECO:0007669"/>
    <property type="project" value="TreeGrafter"/>
</dbReference>
<dbReference type="GO" id="GO:0051726">
    <property type="term" value="P:regulation of cell cycle"/>
    <property type="evidence" value="ECO:0007669"/>
    <property type="project" value="TreeGrafter"/>
</dbReference>
<dbReference type="FunFam" id="1.10.1170.10:FF:000003">
    <property type="entry name" value="E3 ubiquitin-protein ligase XIAP"/>
    <property type="match status" value="1"/>
</dbReference>
<feature type="compositionally biased region" description="Acidic residues" evidence="7">
    <location>
        <begin position="284"/>
        <end position="312"/>
    </location>
</feature>
<comment type="similarity">
    <text evidence="1">Belongs to the IAP family.</text>
</comment>
<dbReference type="RefSeq" id="XP_022287972.1">
    <property type="nucleotide sequence ID" value="XM_022432264.1"/>
</dbReference>
<dbReference type="InterPro" id="IPR013083">
    <property type="entry name" value="Znf_RING/FYVE/PHD"/>
</dbReference>
<dbReference type="PROSITE" id="PS01282">
    <property type="entry name" value="BIR_REPEAT_1"/>
    <property type="match status" value="1"/>
</dbReference>
<keyword evidence="4 6" id="KW-0863">Zinc-finger</keyword>